<name>Q2NW10_SODGM</name>
<reference evidence="2 4" key="1">
    <citation type="journal article" date="2006" name="Genome Res.">
        <title>Massive genome erosion and functional adaptations provide insights into the symbiotic lifestyle of Sodalis glossinidius in the tsetse host.</title>
        <authorList>
            <person name="Toh H."/>
            <person name="Weiss B.L."/>
            <person name="Perkin S.A.H."/>
            <person name="Yamashita A."/>
            <person name="Oshima K."/>
            <person name="Hattori M."/>
            <person name="Aksoy S."/>
        </authorList>
    </citation>
    <scope>NUCLEOTIDE SEQUENCE [LARGE SCALE GENOMIC DNA]</scope>
    <source>
        <strain evidence="4">morsitans</strain>
        <strain evidence="2">Morsitans</strain>
    </source>
</reference>
<evidence type="ECO:0000313" key="5">
    <source>
        <dbReference type="Proteomes" id="UP000245838"/>
    </source>
</evidence>
<dbReference type="PIRSF" id="PIRSF029225">
    <property type="entry name" value="DNA_pol_III_psi"/>
    <property type="match status" value="1"/>
</dbReference>
<dbReference type="RefSeq" id="WP_011410253.1">
    <property type="nucleotide sequence ID" value="NC_007712.1"/>
</dbReference>
<dbReference type="SUPFAM" id="SSF102220">
    <property type="entry name" value="DNA polymerase III psi subunit"/>
    <property type="match status" value="1"/>
</dbReference>
<organism evidence="2 4">
    <name type="scientific">Sodalis glossinidius (strain morsitans)</name>
    <dbReference type="NCBI Taxonomy" id="343509"/>
    <lineage>
        <taxon>Bacteria</taxon>
        <taxon>Pseudomonadati</taxon>
        <taxon>Pseudomonadota</taxon>
        <taxon>Gammaproteobacteria</taxon>
        <taxon>Enterobacterales</taxon>
        <taxon>Bruguierivoracaceae</taxon>
        <taxon>Sodalis</taxon>
    </lineage>
</organism>
<dbReference type="STRING" id="343509.SG0390"/>
<keyword evidence="1" id="KW-0235">DNA replication</keyword>
<keyword evidence="1" id="KW-0808">Transferase</keyword>
<keyword evidence="4" id="KW-1185">Reference proteome</keyword>
<sequence>MTTRRDWQLQQLGITQWTLRRPAVLQGEVAVKLPDQIRLLLVADPLPPVDHPLVVDVARSMALTPAQLYGVTPEQVVMLPDSVRCHCWWLGLEATRDFAGISFHTPPLAALSQDAGAKRELWHRISDNEHGITAAAG</sequence>
<evidence type="ECO:0000313" key="3">
    <source>
        <dbReference type="EMBL" id="CRL44072.1"/>
    </source>
</evidence>
<dbReference type="Proteomes" id="UP000001932">
    <property type="component" value="Chromosome"/>
</dbReference>
<dbReference type="OrthoDB" id="5682636at2"/>
<proteinExistence type="predicted"/>
<dbReference type="InterPro" id="IPR036654">
    <property type="entry name" value="DNA_pol_III_psi_sf"/>
</dbReference>
<evidence type="ECO:0000313" key="4">
    <source>
        <dbReference type="Proteomes" id="UP000001932"/>
    </source>
</evidence>
<dbReference type="KEGG" id="sgl:SG0390"/>
<protein>
    <recommendedName>
        <fullName evidence="1">DNA polymerase III subunit psi</fullName>
    </recommendedName>
</protein>
<evidence type="ECO:0000313" key="2">
    <source>
        <dbReference type="EMBL" id="BAE73665.1"/>
    </source>
</evidence>
<dbReference type="Proteomes" id="UP000245838">
    <property type="component" value="Chromosome sggmmb4_Chromosome"/>
</dbReference>
<dbReference type="EMBL" id="AP008232">
    <property type="protein sequence ID" value="BAE73665.1"/>
    <property type="molecule type" value="Genomic_DNA"/>
</dbReference>
<dbReference type="EMBL" id="LN854557">
    <property type="protein sequence ID" value="CRL44072.1"/>
    <property type="molecule type" value="Genomic_DNA"/>
</dbReference>
<dbReference type="InterPro" id="IPR004615">
    <property type="entry name" value="DNA_pol_III_psi"/>
</dbReference>
<gene>
    <name evidence="3" type="primary">holD</name>
    <name evidence="2" type="ordered locus">SG0390</name>
    <name evidence="3" type="ORF">SGGMMB4_00966</name>
</gene>
<dbReference type="GO" id="GO:0008408">
    <property type="term" value="F:3'-5' exonuclease activity"/>
    <property type="evidence" value="ECO:0007669"/>
    <property type="project" value="InterPro"/>
</dbReference>
<dbReference type="GO" id="GO:0003887">
    <property type="term" value="F:DNA-directed DNA polymerase activity"/>
    <property type="evidence" value="ECO:0007669"/>
    <property type="project" value="UniProtKB-KW"/>
</dbReference>
<evidence type="ECO:0000256" key="1">
    <source>
        <dbReference type="PIRNR" id="PIRNR029225"/>
    </source>
</evidence>
<dbReference type="AlphaFoldDB" id="Q2NW10"/>
<reference evidence="3 5" key="2">
    <citation type="submission" date="2015-05" db="EMBL/GenBank/DDBJ databases">
        <authorList>
            <person name="Goodhead I."/>
        </authorList>
    </citation>
    <scope>NUCLEOTIDE SEQUENCE [LARGE SCALE GENOMIC DNA]</scope>
    <source>
        <strain evidence="3">B4</strain>
        <strain evidence="5">morsitans</strain>
    </source>
</reference>
<accession>Q2NW10</accession>
<dbReference type="NCBIfam" id="NF005337">
    <property type="entry name" value="PRK06856.1-3"/>
    <property type="match status" value="1"/>
</dbReference>
<dbReference type="eggNOG" id="COG3050">
    <property type="taxonomic scope" value="Bacteria"/>
</dbReference>
<keyword evidence="1" id="KW-0239">DNA-directed DNA polymerase</keyword>
<dbReference type="GO" id="GO:0006260">
    <property type="term" value="P:DNA replication"/>
    <property type="evidence" value="ECO:0007669"/>
    <property type="project" value="UniProtKB-KW"/>
</dbReference>
<dbReference type="Pfam" id="PF03603">
    <property type="entry name" value="DNA_III_psi"/>
    <property type="match status" value="1"/>
</dbReference>
<comment type="function">
    <text evidence="1">Part of the beta sliding clamp loading complex, which hydrolyzes ATP to load the beta clamp onto primed DNA to form the DNA replication pre-initiation complex. DNA polymerase III is a complex, multichain enzyme responsible for most of the replicative synthesis in bacteria. This DNA polymerase also exhibits 3' to 5' exonuclease activity.</text>
</comment>
<dbReference type="HOGENOM" id="CLU_132082_0_0_6"/>
<keyword evidence="1" id="KW-0548">Nucleotidyltransferase</keyword>
<dbReference type="BioCyc" id="SGLO343509:SGP1_RS03640-MONOMER"/>
<dbReference type="Gene3D" id="3.40.50.10220">
    <property type="entry name" value="DNA polymerase III, psi subunit"/>
    <property type="match status" value="1"/>
</dbReference>